<dbReference type="InterPro" id="IPR054189">
    <property type="entry name" value="DUF6894"/>
</dbReference>
<proteinExistence type="predicted"/>
<sequence>MHRYFFDLEAGPWDARDDVGVVLADAGAAHAEAIQGLHSCAGATLPLGAGPDLAMTVRDETGQTVLRISLSAARAAVAARGGGRPMQG</sequence>
<gene>
    <name evidence="2" type="ORF">OPKNFCMD_3482</name>
</gene>
<evidence type="ECO:0000313" key="3">
    <source>
        <dbReference type="Proteomes" id="UP001055167"/>
    </source>
</evidence>
<comment type="caution">
    <text evidence="2">The sequence shown here is derived from an EMBL/GenBank/DDBJ whole genome shotgun (WGS) entry which is preliminary data.</text>
</comment>
<feature type="domain" description="DUF6894" evidence="1">
    <location>
        <begin position="3"/>
        <end position="71"/>
    </location>
</feature>
<dbReference type="Proteomes" id="UP001055167">
    <property type="component" value="Unassembled WGS sequence"/>
</dbReference>
<reference evidence="2" key="2">
    <citation type="submission" date="2021-08" db="EMBL/GenBank/DDBJ databases">
        <authorList>
            <person name="Tani A."/>
            <person name="Ola A."/>
            <person name="Ogura Y."/>
            <person name="Katsura K."/>
            <person name="Hayashi T."/>
        </authorList>
    </citation>
    <scope>NUCLEOTIDE SEQUENCE</scope>
    <source>
        <strain evidence="2">KCTC 52305</strain>
    </source>
</reference>
<accession>A0ABQ4R1S9</accession>
<reference evidence="2" key="1">
    <citation type="journal article" date="2021" name="Front. Microbiol.">
        <title>Comprehensive Comparative Genomics and Phenotyping of Methylobacterium Species.</title>
        <authorList>
            <person name="Alessa O."/>
            <person name="Ogura Y."/>
            <person name="Fujitani Y."/>
            <person name="Takami H."/>
            <person name="Hayashi T."/>
            <person name="Sahin N."/>
            <person name="Tani A."/>
        </authorList>
    </citation>
    <scope>NUCLEOTIDE SEQUENCE</scope>
    <source>
        <strain evidence="2">KCTC 52305</strain>
    </source>
</reference>
<dbReference type="RefSeq" id="WP_203236297.1">
    <property type="nucleotide sequence ID" value="NZ_BPQH01000010.1"/>
</dbReference>
<organism evidence="2 3">
    <name type="scientific">Methylobacterium crusticola</name>
    <dbReference type="NCBI Taxonomy" id="1697972"/>
    <lineage>
        <taxon>Bacteria</taxon>
        <taxon>Pseudomonadati</taxon>
        <taxon>Pseudomonadota</taxon>
        <taxon>Alphaproteobacteria</taxon>
        <taxon>Hyphomicrobiales</taxon>
        <taxon>Methylobacteriaceae</taxon>
        <taxon>Methylobacterium</taxon>
    </lineage>
</organism>
<protein>
    <recommendedName>
        <fullName evidence="1">DUF6894 domain-containing protein</fullName>
    </recommendedName>
</protein>
<evidence type="ECO:0000313" key="2">
    <source>
        <dbReference type="EMBL" id="GJD50737.1"/>
    </source>
</evidence>
<keyword evidence="3" id="KW-1185">Reference proteome</keyword>
<evidence type="ECO:0000259" key="1">
    <source>
        <dbReference type="Pfam" id="PF21834"/>
    </source>
</evidence>
<dbReference type="EMBL" id="BPQH01000010">
    <property type="protein sequence ID" value="GJD50737.1"/>
    <property type="molecule type" value="Genomic_DNA"/>
</dbReference>
<dbReference type="Pfam" id="PF21834">
    <property type="entry name" value="DUF6894"/>
    <property type="match status" value="1"/>
</dbReference>
<name>A0ABQ4R1S9_9HYPH</name>